<evidence type="ECO:0000256" key="1">
    <source>
        <dbReference type="SAM" id="Phobius"/>
    </source>
</evidence>
<organism evidence="2">
    <name type="scientific">hydrocarbon metagenome</name>
    <dbReference type="NCBI Taxonomy" id="938273"/>
    <lineage>
        <taxon>unclassified sequences</taxon>
        <taxon>metagenomes</taxon>
        <taxon>ecological metagenomes</taxon>
    </lineage>
</organism>
<dbReference type="AlphaFoldDB" id="A0A0W8FAZ6"/>
<feature type="transmembrane region" description="Helical" evidence="1">
    <location>
        <begin position="20"/>
        <end position="39"/>
    </location>
</feature>
<comment type="caution">
    <text evidence="2">The sequence shown here is derived from an EMBL/GenBank/DDBJ whole genome shotgun (WGS) entry which is preliminary data.</text>
</comment>
<dbReference type="EMBL" id="LNQE01001404">
    <property type="protein sequence ID" value="KUG18040.1"/>
    <property type="molecule type" value="Genomic_DNA"/>
</dbReference>
<name>A0A0W8FAZ6_9ZZZZ</name>
<accession>A0A0W8FAZ6</accession>
<proteinExistence type="predicted"/>
<protein>
    <submittedName>
        <fullName evidence="2">Uncharacterized protein</fullName>
    </submittedName>
</protein>
<keyword evidence="1" id="KW-0472">Membrane</keyword>
<sequence length="59" mass="6810">MFKFDAIASPITRINNAATMIWEAFFIIMVSFAFSLFLFKTGEELSAIDHADWMGYYMS</sequence>
<evidence type="ECO:0000313" key="2">
    <source>
        <dbReference type="EMBL" id="KUG18040.1"/>
    </source>
</evidence>
<keyword evidence="1" id="KW-0812">Transmembrane</keyword>
<reference evidence="2" key="1">
    <citation type="journal article" date="2015" name="Proc. Natl. Acad. Sci. U.S.A.">
        <title>Networks of energetic and metabolic interactions define dynamics in microbial communities.</title>
        <authorList>
            <person name="Embree M."/>
            <person name="Liu J.K."/>
            <person name="Al-Bassam M.M."/>
            <person name="Zengler K."/>
        </authorList>
    </citation>
    <scope>NUCLEOTIDE SEQUENCE</scope>
</reference>
<gene>
    <name evidence="2" type="ORF">ASZ90_012224</name>
</gene>
<keyword evidence="1" id="KW-1133">Transmembrane helix</keyword>